<proteinExistence type="predicted"/>
<protein>
    <submittedName>
        <fullName evidence="2">Acyltransferase</fullName>
    </submittedName>
</protein>
<evidence type="ECO:0000313" key="3">
    <source>
        <dbReference type="Proteomes" id="UP000830401"/>
    </source>
</evidence>
<dbReference type="Proteomes" id="UP000830401">
    <property type="component" value="Plasmid unnamed2"/>
</dbReference>
<keyword evidence="1" id="KW-0812">Transmembrane</keyword>
<keyword evidence="1" id="KW-0472">Membrane</keyword>
<dbReference type="InterPro" id="IPR011004">
    <property type="entry name" value="Trimer_LpxA-like_sf"/>
</dbReference>
<name>A0ABY4GDV5_9BACT</name>
<accession>A0ABY4GDV5</accession>
<dbReference type="PANTHER" id="PTHR23416">
    <property type="entry name" value="SIALIC ACID SYNTHASE-RELATED"/>
    <property type="match status" value="1"/>
</dbReference>
<keyword evidence="3" id="KW-1185">Reference proteome</keyword>
<keyword evidence="2" id="KW-0808">Transferase</keyword>
<evidence type="ECO:0000256" key="1">
    <source>
        <dbReference type="SAM" id="Phobius"/>
    </source>
</evidence>
<geneLocation type="plasmid" evidence="2 3">
    <name>unnamed2</name>
</geneLocation>
<gene>
    <name evidence="2" type="ORF">MUN86_24905</name>
</gene>
<dbReference type="InterPro" id="IPR051159">
    <property type="entry name" value="Hexapeptide_acetyltransf"/>
</dbReference>
<evidence type="ECO:0000313" key="2">
    <source>
        <dbReference type="EMBL" id="UOQ68947.1"/>
    </source>
</evidence>
<dbReference type="GO" id="GO:0016746">
    <property type="term" value="F:acyltransferase activity"/>
    <property type="evidence" value="ECO:0007669"/>
    <property type="project" value="UniProtKB-KW"/>
</dbReference>
<organism evidence="2 3">
    <name type="scientific">Hymenobacter volaticus</name>
    <dbReference type="NCBI Taxonomy" id="2932254"/>
    <lineage>
        <taxon>Bacteria</taxon>
        <taxon>Pseudomonadati</taxon>
        <taxon>Bacteroidota</taxon>
        <taxon>Cytophagia</taxon>
        <taxon>Cytophagales</taxon>
        <taxon>Hymenobacteraceae</taxon>
        <taxon>Hymenobacter</taxon>
    </lineage>
</organism>
<reference evidence="2" key="1">
    <citation type="submission" date="2022-04" db="EMBL/GenBank/DDBJ databases">
        <title>Hymenobacter sp. isolated from the air.</title>
        <authorList>
            <person name="Won M."/>
            <person name="Lee C.-M."/>
            <person name="Woen H.-Y."/>
            <person name="Kwon S.-W."/>
        </authorList>
    </citation>
    <scope>NUCLEOTIDE SEQUENCE</scope>
    <source>
        <strain evidence="2">5420S-77</strain>
        <plasmid evidence="2">unnamed2</plasmid>
    </source>
</reference>
<dbReference type="CDD" id="cd04647">
    <property type="entry name" value="LbH_MAT_like"/>
    <property type="match status" value="1"/>
</dbReference>
<dbReference type="EMBL" id="CP095063">
    <property type="protein sequence ID" value="UOQ68947.1"/>
    <property type="molecule type" value="Genomic_DNA"/>
</dbReference>
<keyword evidence="1" id="KW-1133">Transmembrane helix</keyword>
<dbReference type="SUPFAM" id="SSF51161">
    <property type="entry name" value="Trimeric LpxA-like enzymes"/>
    <property type="match status" value="1"/>
</dbReference>
<keyword evidence="2" id="KW-0012">Acyltransferase</keyword>
<keyword evidence="2" id="KW-0614">Plasmid</keyword>
<sequence>MKPRWIYSECKIYVCNFIVSYIPILLVRLFYYRYIMRYGIGKGSCIGRGCKFNGSGLLSIGENTVINEYCRLDNRASIVIGSNVIIAPEVKLMTADHDMNHPQCKGRERGIVLEDFVLVGAAAMVLGGAQMKKGSVLVAHSLLTKSTEAFGVYQGLPAVYQRQRAHDHAYGKGQPTQ</sequence>
<dbReference type="RefSeq" id="WP_245126642.1">
    <property type="nucleotide sequence ID" value="NZ_CP095063.1"/>
</dbReference>
<feature type="transmembrane region" description="Helical" evidence="1">
    <location>
        <begin position="12"/>
        <end position="32"/>
    </location>
</feature>
<dbReference type="Gene3D" id="2.160.10.10">
    <property type="entry name" value="Hexapeptide repeat proteins"/>
    <property type="match status" value="1"/>
</dbReference>